<evidence type="ECO:0000256" key="2">
    <source>
        <dbReference type="ARBA" id="ARBA00023125"/>
    </source>
</evidence>
<dbReference type="Pfam" id="PF00172">
    <property type="entry name" value="Zn_clus"/>
    <property type="match status" value="1"/>
</dbReference>
<dbReference type="OrthoDB" id="10261408at2759"/>
<proteinExistence type="predicted"/>
<keyword evidence="1" id="KW-0805">Transcription regulation</keyword>
<evidence type="ECO:0000313" key="8">
    <source>
        <dbReference type="Proteomes" id="UP000002059"/>
    </source>
</evidence>
<dbReference type="Proteomes" id="UP000002059">
    <property type="component" value="Partially assembled WGS sequence"/>
</dbReference>
<keyword evidence="8" id="KW-1185">Reference proteome</keyword>
<keyword evidence="2" id="KW-0238">DNA-binding</keyword>
<dbReference type="InterPro" id="IPR036864">
    <property type="entry name" value="Zn2-C6_fun-type_DNA-bd_sf"/>
</dbReference>
<accession>C1GPB6</accession>
<dbReference type="OMA" id="PKRHAAC"/>
<evidence type="ECO:0000313" key="7">
    <source>
        <dbReference type="EMBL" id="EEH36038.1"/>
    </source>
</evidence>
<dbReference type="KEGG" id="pbl:PAAG_00361"/>
<gene>
    <name evidence="7" type="ORF">PAAG_00361</name>
</gene>
<reference evidence="7 8" key="1">
    <citation type="journal article" date="2011" name="PLoS Genet.">
        <title>Comparative genomic analysis of human fungal pathogens causing paracoccidioidomycosis.</title>
        <authorList>
            <person name="Desjardins C.A."/>
            <person name="Champion M.D."/>
            <person name="Holder J.W."/>
            <person name="Muszewska A."/>
            <person name="Goldberg J."/>
            <person name="Bailao A.M."/>
            <person name="Brigido M.M."/>
            <person name="Ferreira M.E."/>
            <person name="Garcia A.M."/>
            <person name="Grynberg M."/>
            <person name="Gujja S."/>
            <person name="Heiman D.I."/>
            <person name="Henn M.R."/>
            <person name="Kodira C.D."/>
            <person name="Leon-Narvaez H."/>
            <person name="Longo L.V."/>
            <person name="Ma L.J."/>
            <person name="Malavazi I."/>
            <person name="Matsuo A.L."/>
            <person name="Morais F.V."/>
            <person name="Pereira M."/>
            <person name="Rodriguez-Brito S."/>
            <person name="Sakthikumar S."/>
            <person name="Salem-Izacc S.M."/>
            <person name="Sykes S.M."/>
            <person name="Teixeira M.M."/>
            <person name="Vallejo M.C."/>
            <person name="Walter M.E."/>
            <person name="Yandava C."/>
            <person name="Young S."/>
            <person name="Zeng Q."/>
            <person name="Zucker J."/>
            <person name="Felipe M.S."/>
            <person name="Goldman G.H."/>
            <person name="Haas B.J."/>
            <person name="McEwen J.G."/>
            <person name="Nino-Vega G."/>
            <person name="Puccia R."/>
            <person name="San-Blas G."/>
            <person name="Soares C.M."/>
            <person name="Birren B.W."/>
            <person name="Cuomo C.A."/>
        </authorList>
    </citation>
    <scope>NUCLEOTIDE SEQUENCE [LARGE SCALE GENOMIC DNA]</scope>
    <source>
        <strain evidence="8">ATCC MYA-826 / Pb01</strain>
    </source>
</reference>
<evidence type="ECO:0000256" key="3">
    <source>
        <dbReference type="ARBA" id="ARBA00023163"/>
    </source>
</evidence>
<name>C1GPB6_PARBA</name>
<dbReference type="AlphaFoldDB" id="C1GPB6"/>
<dbReference type="CDD" id="cd00067">
    <property type="entry name" value="GAL4"/>
    <property type="match status" value="1"/>
</dbReference>
<dbReference type="GO" id="GO:0008270">
    <property type="term" value="F:zinc ion binding"/>
    <property type="evidence" value="ECO:0007669"/>
    <property type="project" value="InterPro"/>
</dbReference>
<dbReference type="VEuPathDB" id="FungiDB:PAAG_00361"/>
<dbReference type="Gene3D" id="4.10.240.10">
    <property type="entry name" value="Zn(2)-C6 fungal-type DNA-binding domain"/>
    <property type="match status" value="1"/>
</dbReference>
<evidence type="ECO:0000256" key="4">
    <source>
        <dbReference type="ARBA" id="ARBA00023242"/>
    </source>
</evidence>
<dbReference type="InterPro" id="IPR001138">
    <property type="entry name" value="Zn2Cys6_DnaBD"/>
</dbReference>
<dbReference type="GO" id="GO:0003677">
    <property type="term" value="F:DNA binding"/>
    <property type="evidence" value="ECO:0007669"/>
    <property type="project" value="UniProtKB-KW"/>
</dbReference>
<sequence>MALIADITTQYDPFRMPLSRNPSTGPATESAGPKRHAACDECSNSHISIFPMYLEVLVVANESITPGQRKLKCSGEADGCSRCVRQNLYCHYSIQKPMGRPPKSRVRRDEELTAAAAAAATTPPQFYSGIEQSPPFSLPNPSHLLSGAALHAPTYSSYTMSPGQFVTTGPMYGEHGHAHTSGQLSVSLYPTLPAYPQTSGAGMLSPPPSTTFSPAPSLMQSPDAFRQHQPLAPCSCVSYMYLCLNSLSTISSFPPSSQTLFTLYSAARNARSVIYCEICPQSFNSSVQNLMVLGSLLNVLGDTWLKVSQMDAEQLGRDVLSPSFIASLSSDPNERKRKWKRWLNHVVRHAVIGSAVTPMVDAVQSESLEGPNLLSLIEELEDRQRWWHSQPRPEHLEFHMGGIRQPHNSPPGESGQVHDTEPLCARIASNARRVIDRFAFDDEEMMG</sequence>
<feature type="region of interest" description="Disordered" evidence="5">
    <location>
        <begin position="14"/>
        <end position="36"/>
    </location>
</feature>
<evidence type="ECO:0000256" key="1">
    <source>
        <dbReference type="ARBA" id="ARBA00023015"/>
    </source>
</evidence>
<feature type="domain" description="Zn(2)-C6 fungal-type" evidence="6">
    <location>
        <begin position="68"/>
        <end position="96"/>
    </location>
</feature>
<evidence type="ECO:0000259" key="6">
    <source>
        <dbReference type="Pfam" id="PF00172"/>
    </source>
</evidence>
<dbReference type="RefSeq" id="XP_002797822.1">
    <property type="nucleotide sequence ID" value="XM_002797776.1"/>
</dbReference>
<protein>
    <recommendedName>
        <fullName evidence="6">Zn(2)-C6 fungal-type domain-containing protein</fullName>
    </recommendedName>
</protein>
<dbReference type="EMBL" id="KN293992">
    <property type="protein sequence ID" value="EEH36038.1"/>
    <property type="molecule type" value="Genomic_DNA"/>
</dbReference>
<dbReference type="eggNOG" id="ENOG502SE9E">
    <property type="taxonomic scope" value="Eukaryota"/>
</dbReference>
<evidence type="ECO:0000256" key="5">
    <source>
        <dbReference type="SAM" id="MobiDB-lite"/>
    </source>
</evidence>
<dbReference type="SUPFAM" id="SSF57701">
    <property type="entry name" value="Zn2/Cys6 DNA-binding domain"/>
    <property type="match status" value="1"/>
</dbReference>
<keyword evidence="3" id="KW-0804">Transcription</keyword>
<organism evidence="7 8">
    <name type="scientific">Paracoccidioides lutzii (strain ATCC MYA-826 / Pb01)</name>
    <name type="common">Paracoccidioides brasiliensis</name>
    <dbReference type="NCBI Taxonomy" id="502779"/>
    <lineage>
        <taxon>Eukaryota</taxon>
        <taxon>Fungi</taxon>
        <taxon>Dikarya</taxon>
        <taxon>Ascomycota</taxon>
        <taxon>Pezizomycotina</taxon>
        <taxon>Eurotiomycetes</taxon>
        <taxon>Eurotiomycetidae</taxon>
        <taxon>Onygenales</taxon>
        <taxon>Ajellomycetaceae</taxon>
        <taxon>Paracoccidioides</taxon>
    </lineage>
</organism>
<feature type="region of interest" description="Disordered" evidence="5">
    <location>
        <begin position="199"/>
        <end position="218"/>
    </location>
</feature>
<dbReference type="GeneID" id="9100909"/>
<dbReference type="GO" id="GO:0000981">
    <property type="term" value="F:DNA-binding transcription factor activity, RNA polymerase II-specific"/>
    <property type="evidence" value="ECO:0007669"/>
    <property type="project" value="InterPro"/>
</dbReference>
<dbReference type="HOGENOM" id="CLU_026660_1_0_1"/>
<keyword evidence="4" id="KW-0539">Nucleus</keyword>